<proteinExistence type="predicted"/>
<sequence>LFIKTRLFRVIFNLISFFLLSCLANTPFNFLGNSLCDMQNFLDIAELFLNADEVEKIHDFEEECMEDLAREKEYKKNTSTEERIHRTAERSPILSWLILILHFRTDLVLLRLNDLASKDSALKSLARDFDRRLEVLENRQRETLDYVRQLASTLGKVSPSSSGYGFSPVPQSVGSADDRTQASPSSALGGTDTAQLQRPGFLPRPDPLEAAASLGKYYLSPTKGEKDFSFAGRARPIKRRTRTTTVTGCIEIHPEPQTSPEKSSSNRFGSLLSLDPAILNRGSDSNILKKKSPCITESVRRARRHEEYTSITDAIDLSHHDTVCITFYYFT</sequence>
<evidence type="ECO:0000313" key="2">
    <source>
        <dbReference type="WBParaSite" id="GPUH_0000300001-mRNA-1"/>
    </source>
</evidence>
<dbReference type="InterPro" id="IPR050927">
    <property type="entry name" value="TRPM"/>
</dbReference>
<dbReference type="GO" id="GO:0030001">
    <property type="term" value="P:metal ion transport"/>
    <property type="evidence" value="ECO:0007669"/>
    <property type="project" value="TreeGrafter"/>
</dbReference>
<evidence type="ECO:0000256" key="1">
    <source>
        <dbReference type="SAM" id="MobiDB-lite"/>
    </source>
</evidence>
<dbReference type="AlphaFoldDB" id="A0A183D2Q4"/>
<organism evidence="2">
    <name type="scientific">Gongylonema pulchrum</name>
    <dbReference type="NCBI Taxonomy" id="637853"/>
    <lineage>
        <taxon>Eukaryota</taxon>
        <taxon>Metazoa</taxon>
        <taxon>Ecdysozoa</taxon>
        <taxon>Nematoda</taxon>
        <taxon>Chromadorea</taxon>
        <taxon>Rhabditida</taxon>
        <taxon>Spirurina</taxon>
        <taxon>Spiruromorpha</taxon>
        <taxon>Spiruroidea</taxon>
        <taxon>Gongylonematidae</taxon>
        <taxon>Gongylonema</taxon>
    </lineage>
</organism>
<dbReference type="PANTHER" id="PTHR13800">
    <property type="entry name" value="TRANSIENT RECEPTOR POTENTIAL CATION CHANNEL, SUBFAMILY M, MEMBER 6"/>
    <property type="match status" value="1"/>
</dbReference>
<feature type="compositionally biased region" description="Polar residues" evidence="1">
    <location>
        <begin position="158"/>
        <end position="174"/>
    </location>
</feature>
<feature type="compositionally biased region" description="Polar residues" evidence="1">
    <location>
        <begin position="181"/>
        <end position="195"/>
    </location>
</feature>
<feature type="region of interest" description="Disordered" evidence="1">
    <location>
        <begin position="155"/>
        <end position="195"/>
    </location>
</feature>
<reference evidence="2" key="1">
    <citation type="submission" date="2016-06" db="UniProtKB">
        <authorList>
            <consortium name="WormBaseParasite"/>
        </authorList>
    </citation>
    <scope>IDENTIFICATION</scope>
</reference>
<protein>
    <submittedName>
        <fullName evidence="2">TRPM tetramerisation domain-containing protein</fullName>
    </submittedName>
</protein>
<dbReference type="PANTHER" id="PTHR13800:SF10">
    <property type="entry name" value="GTL-1"/>
    <property type="match status" value="1"/>
</dbReference>
<dbReference type="GO" id="GO:0005261">
    <property type="term" value="F:monoatomic cation channel activity"/>
    <property type="evidence" value="ECO:0007669"/>
    <property type="project" value="TreeGrafter"/>
</dbReference>
<dbReference type="GO" id="GO:0005886">
    <property type="term" value="C:plasma membrane"/>
    <property type="evidence" value="ECO:0007669"/>
    <property type="project" value="TreeGrafter"/>
</dbReference>
<accession>A0A183D2Q4</accession>
<name>A0A183D2Q4_9BILA</name>
<dbReference type="WBParaSite" id="GPUH_0000300001-mRNA-1">
    <property type="protein sequence ID" value="GPUH_0000300001-mRNA-1"/>
    <property type="gene ID" value="GPUH_0000300001"/>
</dbReference>